<sequence>MSGDISQIFDEYGEALVRLLAVPKIPRRRLFLPKRCASYMSPVLSDPMDLTNDCRAITINNTKKREANEYSRNHKSVEIGVDYDTTIAYFVRSITFIDLPTELHLQIMCHIHSIDDLGRWAGENIVCVGDQIEPGDLPPGVFSQRELNKVYQDLFNTEYKNAPFAHMFGQQHLSYKTTSYSPGNRIVWSGLAQTGRYKMNQYST</sequence>
<name>A0A0A1V0N4_9HYPO</name>
<evidence type="ECO:0000313" key="1">
    <source>
        <dbReference type="EMBL" id="EXV03395.1"/>
    </source>
</evidence>
<accession>A0A0A1V0N4</accession>
<dbReference type="HOGENOM" id="CLU_1343544_0_0_1"/>
<evidence type="ECO:0000313" key="2">
    <source>
        <dbReference type="Proteomes" id="UP000030151"/>
    </source>
</evidence>
<reference evidence="1 2" key="1">
    <citation type="submission" date="2014-02" db="EMBL/GenBank/DDBJ databases">
        <title>The genome sequence of the entomopathogenic fungus Metarhizium robertsii ARSEF 2575.</title>
        <authorList>
            <person name="Giuliano Garisto Donzelli B."/>
            <person name="Roe B.A."/>
            <person name="Macmil S.L."/>
            <person name="Krasnoff S.B."/>
            <person name="Gibson D.M."/>
        </authorList>
    </citation>
    <scope>NUCLEOTIDE SEQUENCE [LARGE SCALE GENOMIC DNA]</scope>
    <source>
        <strain evidence="1 2">ARSEF 2575</strain>
    </source>
</reference>
<gene>
    <name evidence="1" type="ORF">X797_003195</name>
</gene>
<proteinExistence type="predicted"/>
<dbReference type="EMBL" id="JELW01000003">
    <property type="protein sequence ID" value="EXV03395.1"/>
    <property type="molecule type" value="Genomic_DNA"/>
</dbReference>
<comment type="caution">
    <text evidence="1">The sequence shown here is derived from an EMBL/GenBank/DDBJ whole genome shotgun (WGS) entry which is preliminary data.</text>
</comment>
<dbReference type="Proteomes" id="UP000030151">
    <property type="component" value="Unassembled WGS sequence"/>
</dbReference>
<protein>
    <submittedName>
        <fullName evidence="1">Uncharacterized protein</fullName>
    </submittedName>
</protein>
<dbReference type="AlphaFoldDB" id="A0A0A1V0N4"/>
<organism evidence="1 2">
    <name type="scientific">Metarhizium robertsii</name>
    <dbReference type="NCBI Taxonomy" id="568076"/>
    <lineage>
        <taxon>Eukaryota</taxon>
        <taxon>Fungi</taxon>
        <taxon>Dikarya</taxon>
        <taxon>Ascomycota</taxon>
        <taxon>Pezizomycotina</taxon>
        <taxon>Sordariomycetes</taxon>
        <taxon>Hypocreomycetidae</taxon>
        <taxon>Hypocreales</taxon>
        <taxon>Clavicipitaceae</taxon>
        <taxon>Metarhizium</taxon>
    </lineage>
</organism>